<evidence type="ECO:0000256" key="14">
    <source>
        <dbReference type="SAM" id="MobiDB-lite"/>
    </source>
</evidence>
<feature type="region of interest" description="Disordered" evidence="14">
    <location>
        <begin position="2124"/>
        <end position="2208"/>
    </location>
</feature>
<dbReference type="SUPFAM" id="SSF56112">
    <property type="entry name" value="Protein kinase-like (PK-like)"/>
    <property type="match status" value="1"/>
</dbReference>
<feature type="region of interest" description="Disordered" evidence="14">
    <location>
        <begin position="1753"/>
        <end position="1799"/>
    </location>
</feature>
<dbReference type="Gene3D" id="3.30.200.20">
    <property type="entry name" value="Phosphorylase Kinase, domain 1"/>
    <property type="match status" value="1"/>
</dbReference>
<dbReference type="FunFam" id="3.10.20.90:FF:000007">
    <property type="entry name" value="Serine/threonine-protein kinase WNK1 isoform 1"/>
    <property type="match status" value="1"/>
</dbReference>
<dbReference type="Gene3D" id="1.10.510.10">
    <property type="entry name" value="Transferase(Phosphotransferase) domain 1"/>
    <property type="match status" value="1"/>
</dbReference>
<feature type="region of interest" description="Disordered" evidence="14">
    <location>
        <begin position="1284"/>
        <end position="1313"/>
    </location>
</feature>
<accession>A0A7R5KNE1</accession>
<name>A0A7R5KNE1_9PASS</name>
<feature type="compositionally biased region" description="Basic residues" evidence="14">
    <location>
        <begin position="2134"/>
        <end position="2146"/>
    </location>
</feature>
<evidence type="ECO:0000256" key="12">
    <source>
        <dbReference type="ARBA" id="ARBA00048679"/>
    </source>
</evidence>
<feature type="compositionally biased region" description="Basic and acidic residues" evidence="14">
    <location>
        <begin position="588"/>
        <end position="597"/>
    </location>
</feature>
<comment type="subcellular location">
    <subcellularLocation>
        <location evidence="2">Cytoplasm</location>
    </subcellularLocation>
</comment>
<feature type="compositionally biased region" description="Polar residues" evidence="14">
    <location>
        <begin position="769"/>
        <end position="785"/>
    </location>
</feature>
<feature type="compositionally biased region" description="Basic residues" evidence="14">
    <location>
        <begin position="1107"/>
        <end position="1126"/>
    </location>
</feature>
<feature type="compositionally biased region" description="Low complexity" evidence="14">
    <location>
        <begin position="1901"/>
        <end position="1913"/>
    </location>
</feature>
<dbReference type="Pfam" id="PF24889">
    <property type="entry name" value="CCTL2_WNK"/>
    <property type="match status" value="1"/>
</dbReference>
<dbReference type="FunFam" id="3.30.200.20:FF:000494">
    <property type="entry name" value="serine/threonine-protein kinase WNK2 isoform X2"/>
    <property type="match status" value="1"/>
</dbReference>
<dbReference type="Proteomes" id="UP000504627">
    <property type="component" value="Unplaced"/>
</dbReference>
<dbReference type="Pfam" id="PF00069">
    <property type="entry name" value="Pkinase"/>
    <property type="match status" value="1"/>
</dbReference>
<dbReference type="PANTHER" id="PTHR13902">
    <property type="entry name" value="SERINE/THREONINE-PROTEIN KINASE WNK WITH NO LYSINE -RELATED"/>
    <property type="match status" value="1"/>
</dbReference>
<feature type="region of interest" description="Disordered" evidence="14">
    <location>
        <begin position="105"/>
        <end position="219"/>
    </location>
</feature>
<evidence type="ECO:0000256" key="8">
    <source>
        <dbReference type="ARBA" id="ARBA00022741"/>
    </source>
</evidence>
<feature type="compositionally biased region" description="Low complexity" evidence="14">
    <location>
        <begin position="154"/>
        <end position="174"/>
    </location>
</feature>
<dbReference type="GO" id="GO:0004674">
    <property type="term" value="F:protein serine/threonine kinase activity"/>
    <property type="evidence" value="ECO:0007669"/>
    <property type="project" value="UniProtKB-KW"/>
</dbReference>
<keyword evidence="5" id="KW-0723">Serine/threonine-protein kinase</keyword>
<proteinExistence type="predicted"/>
<dbReference type="InterPro" id="IPR024678">
    <property type="entry name" value="Kinase_OSR1/WNK_CCT"/>
</dbReference>
<keyword evidence="16" id="KW-1185">Reference proteome</keyword>
<dbReference type="InterPro" id="IPR050588">
    <property type="entry name" value="WNK_Ser-Thr_kinase"/>
</dbReference>
<dbReference type="InterPro" id="IPR000719">
    <property type="entry name" value="Prot_kinase_dom"/>
</dbReference>
<reference evidence="17" key="1">
    <citation type="submission" date="2025-08" db="UniProtKB">
        <authorList>
            <consortium name="RefSeq"/>
        </authorList>
    </citation>
    <scope>IDENTIFICATION</scope>
    <source>
        <tissue evidence="17">Muscle</tissue>
    </source>
</reference>
<dbReference type="GO" id="GO:0005737">
    <property type="term" value="C:cytoplasm"/>
    <property type="evidence" value="ECO:0007669"/>
    <property type="project" value="UniProtKB-SubCell"/>
</dbReference>
<feature type="compositionally biased region" description="Polar residues" evidence="14">
    <location>
        <begin position="1051"/>
        <end position="1079"/>
    </location>
</feature>
<protein>
    <recommendedName>
        <fullName evidence="3">non-specific serine/threonine protein kinase</fullName>
        <ecNumber evidence="3">2.7.11.1</ecNumber>
    </recommendedName>
</protein>
<comment type="catalytic activity">
    <reaction evidence="12">
        <text>L-seryl-[protein] + ATP = O-phospho-L-seryl-[protein] + ADP + H(+)</text>
        <dbReference type="Rhea" id="RHEA:17989"/>
        <dbReference type="Rhea" id="RHEA-COMP:9863"/>
        <dbReference type="Rhea" id="RHEA-COMP:11604"/>
        <dbReference type="ChEBI" id="CHEBI:15378"/>
        <dbReference type="ChEBI" id="CHEBI:29999"/>
        <dbReference type="ChEBI" id="CHEBI:30616"/>
        <dbReference type="ChEBI" id="CHEBI:83421"/>
        <dbReference type="ChEBI" id="CHEBI:456216"/>
        <dbReference type="EC" id="2.7.11.1"/>
    </reaction>
</comment>
<feature type="compositionally biased region" description="Low complexity" evidence="14">
    <location>
        <begin position="706"/>
        <end position="766"/>
    </location>
</feature>
<feature type="region of interest" description="Disordered" evidence="14">
    <location>
        <begin position="1389"/>
        <end position="1448"/>
    </location>
</feature>
<feature type="region of interest" description="Disordered" evidence="14">
    <location>
        <begin position="2001"/>
        <end position="2029"/>
    </location>
</feature>
<feature type="compositionally biased region" description="Polar residues" evidence="14">
    <location>
        <begin position="2158"/>
        <end position="2181"/>
    </location>
</feature>
<feature type="compositionally biased region" description="Low complexity" evidence="14">
    <location>
        <begin position="1409"/>
        <end position="1432"/>
    </location>
</feature>
<dbReference type="GO" id="GO:0005524">
    <property type="term" value="F:ATP binding"/>
    <property type="evidence" value="ECO:0007669"/>
    <property type="project" value="UniProtKB-KW"/>
</dbReference>
<feature type="compositionally biased region" description="Acidic residues" evidence="14">
    <location>
        <begin position="1202"/>
        <end position="1213"/>
    </location>
</feature>
<evidence type="ECO:0000256" key="2">
    <source>
        <dbReference type="ARBA" id="ARBA00004496"/>
    </source>
</evidence>
<feature type="compositionally biased region" description="Basic and acidic residues" evidence="14">
    <location>
        <begin position="201"/>
        <end position="210"/>
    </location>
</feature>
<dbReference type="Gene3D" id="3.10.20.90">
    <property type="entry name" value="Phosphatidylinositol 3-kinase Catalytic Subunit, Chain A, domain 1"/>
    <property type="match status" value="2"/>
</dbReference>
<feature type="region of interest" description="Disordered" evidence="14">
    <location>
        <begin position="1"/>
        <end position="86"/>
    </location>
</feature>
<feature type="region of interest" description="Disordered" evidence="14">
    <location>
        <begin position="588"/>
        <end position="652"/>
    </location>
</feature>
<feature type="region of interest" description="Disordered" evidence="14">
    <location>
        <begin position="1202"/>
        <end position="1221"/>
    </location>
</feature>
<feature type="region of interest" description="Disordered" evidence="14">
    <location>
        <begin position="1887"/>
        <end position="1915"/>
    </location>
</feature>
<evidence type="ECO:0000256" key="9">
    <source>
        <dbReference type="ARBA" id="ARBA00022777"/>
    </source>
</evidence>
<feature type="domain" description="Protein kinase" evidence="15">
    <location>
        <begin position="230"/>
        <end position="488"/>
    </location>
</feature>
<evidence type="ECO:0000256" key="6">
    <source>
        <dbReference type="ARBA" id="ARBA00022553"/>
    </source>
</evidence>
<feature type="compositionally biased region" description="Gly residues" evidence="14">
    <location>
        <begin position="45"/>
        <end position="58"/>
    </location>
</feature>
<evidence type="ECO:0000256" key="5">
    <source>
        <dbReference type="ARBA" id="ARBA00022527"/>
    </source>
</evidence>
<dbReference type="EC" id="2.7.11.1" evidence="3"/>
<dbReference type="Pfam" id="PF12202">
    <property type="entry name" value="OSR1_C"/>
    <property type="match status" value="1"/>
</dbReference>
<feature type="region of interest" description="Disordered" evidence="14">
    <location>
        <begin position="1031"/>
        <end position="1126"/>
    </location>
</feature>
<dbReference type="FunFam" id="3.10.20.90:FF:000012">
    <property type="entry name" value="Serine/threonine-protein kinase WNK1 isoform 2"/>
    <property type="match status" value="1"/>
</dbReference>
<feature type="compositionally biased region" description="Low complexity" evidence="14">
    <location>
        <begin position="1031"/>
        <end position="1047"/>
    </location>
</feature>
<organism evidence="16 17">
    <name type="scientific">Pipra filicauda</name>
    <name type="common">Wire-tailed manakin</name>
    <dbReference type="NCBI Taxonomy" id="649802"/>
    <lineage>
        <taxon>Eukaryota</taxon>
        <taxon>Metazoa</taxon>
        <taxon>Chordata</taxon>
        <taxon>Craniata</taxon>
        <taxon>Vertebrata</taxon>
        <taxon>Euteleostomi</taxon>
        <taxon>Archelosauria</taxon>
        <taxon>Archosauria</taxon>
        <taxon>Dinosauria</taxon>
        <taxon>Saurischia</taxon>
        <taxon>Theropoda</taxon>
        <taxon>Coelurosauria</taxon>
        <taxon>Aves</taxon>
        <taxon>Neognathae</taxon>
        <taxon>Neoaves</taxon>
        <taxon>Telluraves</taxon>
        <taxon>Australaves</taxon>
        <taxon>Passeriformes</taxon>
        <taxon>Pipridae</taxon>
        <taxon>Pipra</taxon>
    </lineage>
</organism>
<evidence type="ECO:0000313" key="17">
    <source>
        <dbReference type="RefSeq" id="XP_039239213.1"/>
    </source>
</evidence>
<feature type="compositionally biased region" description="Low complexity" evidence="14">
    <location>
        <begin position="1"/>
        <end position="15"/>
    </location>
</feature>
<comment type="cofactor">
    <cofactor evidence="1">
        <name>Mg(2+)</name>
        <dbReference type="ChEBI" id="CHEBI:18420"/>
    </cofactor>
</comment>
<dbReference type="GeneID" id="113990776"/>
<keyword evidence="7" id="KW-0808">Transferase</keyword>
<dbReference type="CDD" id="cd14030">
    <property type="entry name" value="STKc_WNK1"/>
    <property type="match status" value="1"/>
</dbReference>
<comment type="catalytic activity">
    <reaction evidence="11">
        <text>L-threonyl-[protein] + ATP = O-phospho-L-threonyl-[protein] + ADP + H(+)</text>
        <dbReference type="Rhea" id="RHEA:46608"/>
        <dbReference type="Rhea" id="RHEA-COMP:11060"/>
        <dbReference type="Rhea" id="RHEA-COMP:11605"/>
        <dbReference type="ChEBI" id="CHEBI:15378"/>
        <dbReference type="ChEBI" id="CHEBI:30013"/>
        <dbReference type="ChEBI" id="CHEBI:30616"/>
        <dbReference type="ChEBI" id="CHEBI:61977"/>
        <dbReference type="ChEBI" id="CHEBI:456216"/>
        <dbReference type="EC" id="2.7.11.1"/>
    </reaction>
</comment>
<keyword evidence="9 17" id="KW-0418">Kinase</keyword>
<feature type="compositionally biased region" description="Basic and acidic residues" evidence="14">
    <location>
        <begin position="59"/>
        <end position="83"/>
    </location>
</feature>
<feature type="compositionally biased region" description="Low complexity" evidence="14">
    <location>
        <begin position="1389"/>
        <end position="1402"/>
    </location>
</feature>
<evidence type="ECO:0000256" key="10">
    <source>
        <dbReference type="ARBA" id="ARBA00022840"/>
    </source>
</evidence>
<feature type="compositionally biased region" description="Polar residues" evidence="14">
    <location>
        <begin position="1089"/>
        <end position="1099"/>
    </location>
</feature>
<gene>
    <name evidence="17" type="primary">WNK1</name>
</gene>
<evidence type="ECO:0000256" key="7">
    <source>
        <dbReference type="ARBA" id="ARBA00022679"/>
    </source>
</evidence>
<keyword evidence="4" id="KW-0963">Cytoplasm</keyword>
<sequence>MSGSAPGSGAPAPRFLVPPPPPPKNGSSSDSSVGEKLGAADHGAAGAGGSDGGPGNGGRSEEYRRRRHTMDKDSRGAAATEHRFFRRSVICDSNATALELPSLQPAASSAPVSGGSAAPLVSPPEGAGPTPCTAVSAAQAPSLLQQPPPPAPLPLEEGQAAEEPPAAKDAAPLLPKEEEEGDEATALPPTSAAGSLSAATREFEERRAQQEDIEELETKAVGISPDGRFLKFDIEIGRGSFKTVYKGLDTETTVEVAWCELQDRKLSKSERQRFKEEAGMLKGLQHPNIVRFYDSWESTVKGKKCIVLVTELMTSGTLKTYLKRFKVMKIKVLRSWCRQILKGLQFLHTRTPPIIHRDLKCDNIFITGPTGSVKIGDLGLATLKRASFAKSVIGTPEFMAPEMYEEKYDESVDVYAFGMCMLEMATSEYPYSECQNAAQIYRRVTSGVKPASFDKVAIPEVKEIIEGCIRQNKGERYAIKDLLNHAFFQEETGVRVELAEEDDGEKIAIKLWLRIEDIKKLKGKYKDNEAIEFSFDLERDVPEDVAQEMVESGYVCEGDHKTMAKAIKDRVSLIKRKREQRQLVREEQEKILQEEGSQKQQLEQQQPSASYAGSKHPQSVTGTTLVPTASASVSTQVEPEEPEADQHQQLQFQQPSVSVLSDGTVDSGMGSSVYAESCVGSQAVSYGSQLDQSASNTAVQGYPASVGQVQSQQHGGFQPPAGTQVQGQPASSSASVPSQPTQHTQQSAQQPASSQQPGQYQLQQPPVSAGTTPAQTVSQTQTSQIMPMPQAAAGTQLPVSQPVSIIQGEPQLPVAAPSLPQPSVAPSVPIGSHFLPMGQALPTSVVPQFPVSQLPVAAPHVTVAQPGFQSLPISMAAGMNQPLLTLATSAAATAVPVGSTVVPSQLPTMMQPVAQLPSQVLPQLLQPAVQSVGLPVSIGQAAEASLPAGDALYQGFPSRLPSQYPGDSNVAPSSAVASASIPSAVLSPPLPTDAMAQSGYLAPVVQPYGEQNVLVSMGSIGGQVQVPQPPVSLAQQASSASSQQAALEGSQGVSQTAPSETLPATQPAQSTPLASSMDSAHSDVASGLSDGNENVPTSSGRHEGRTAKRHMRRSVRSRSRHEKTARPKLRILNVSNKGDRVVECQLETHNRKMVTFKFDLDGDNPEEIASIMVQNEFILATERDSFVEQVREIIEKADEMLSEDASVEPEGDQGLESMQTKDDGFFPGSQKLEFKQPDPTSSMPQRIGVPSSSFTQVVHSAGRRFIVSPVPESRLKEQGFFTSAVSGGSETSDMVAASPVHGPGMNLSHSASSLSLQQAFSEMGHAQMTEGPSTAPPVFNQTVPPFPPALSSMAGSGATPASVAASSISVSSSTGVSLPESVTLPSENAAVGAAPSTSVPSSVSPPPASQSGQQSTGVTSSVSAPASFSLSTTSQPAQPVTGDIAPSISTPSSLALPSTQVPGVTGLGVVAPTVTSQSTPQIVSSMAAPQTSIALSLAQNVALQLPHLSSSGSVCSLAETTVVSAPQSLPESGQSLATSHPCSAAGLSLPISAPLSSSVASSICGSVAQPVIHPLLVPSGITSTPVLPQISGATPMLPQVPLPGVLPQPVTNLPAVQQTLIHSQPQPAPLPNQPHVHCLEADADAQSKAPGIDDIKTLEEKLRSLFSEHGNVGTVHPSVSLETSLVMETTVVPGIPTTAVAPTKPLTSISTCIPPSSLPLGPTGLPVLTPAATPGQGITPVSYISAPSSIATAAVKPGTSPSKPPLSRVPVLPVGSELPAGTPSSEPLPPFPGPSLTQSQQPLEDLDAQLRRTLSPETVPVTSAPACSVPSAASTTVTGLVSTATQSLKDAPGDGESSAVATTAGASVLKMGRFQVSVAVDDALKEGDKPETKPVQFETTSSDSCLSGSSPESTLVKQAGSRKSGAVAGASLDVVDGIPQTDPELQLPVDVGQATKVGRFQVTTTTDQVGRFSVSKTQDEVSCAEKEPMTLPLSVGLEQVASSAAAPKKELESRQSPHMNGPSSDPEAAFLSGMAKDLDDGSGSPDSLQHLGSKISLPVQSLSNSFNSSYMSSDNESDIEDEDLKLELRRLREKHLKEIQELQSRQKQEIESLYMKLGKAPPAVIIPPAAPLSGRRRRPTKGKSSKSSRSSSQGHKSPQLSGNLSAQSAPSVLPPQQTLHPPSSVPEIGQNHLLQPLKPSPSSENLYSAFTSDGALSVPSLSAPGQGTSSTNTVGAAVNSQAPQTQPTAIASSRKGTFTDDLHKLVDNWARDAMNLSGKKVGKGHSSYEAPGMARKFSAPGQLCISMTSSLGATPIPAASATSLGPFTKPICPPQPYGYPAASFPAPWSGAGGPAQPPLGQFQPVGAASLQSFNISSLQKSVSNPPGSNLRTT</sequence>
<dbReference type="InterPro" id="IPR011009">
    <property type="entry name" value="Kinase-like_dom_sf"/>
</dbReference>
<dbReference type="CTD" id="65125"/>
<feature type="compositionally biased region" description="Polar residues" evidence="14">
    <location>
        <begin position="607"/>
        <end position="637"/>
    </location>
</feature>
<dbReference type="PROSITE" id="PS50011">
    <property type="entry name" value="PROTEIN_KINASE_DOM"/>
    <property type="match status" value="1"/>
</dbReference>
<keyword evidence="6" id="KW-0597">Phosphoprotein</keyword>
<evidence type="ECO:0000256" key="4">
    <source>
        <dbReference type="ARBA" id="ARBA00022490"/>
    </source>
</evidence>
<feature type="compositionally biased region" description="Low complexity" evidence="14">
    <location>
        <begin position="2147"/>
        <end position="2157"/>
    </location>
</feature>
<evidence type="ECO:0000256" key="1">
    <source>
        <dbReference type="ARBA" id="ARBA00001946"/>
    </source>
</evidence>
<feature type="coiled-coil region" evidence="13">
    <location>
        <begin position="2085"/>
        <end position="2112"/>
    </location>
</feature>
<feature type="region of interest" description="Disordered" evidence="14">
    <location>
        <begin position="706"/>
        <end position="796"/>
    </location>
</feature>
<dbReference type="RefSeq" id="XP_039239213.1">
    <property type="nucleotide sequence ID" value="XM_039383279.1"/>
</dbReference>
<dbReference type="InterPro" id="IPR008271">
    <property type="entry name" value="Ser/Thr_kinase_AS"/>
</dbReference>
<evidence type="ECO:0000256" key="13">
    <source>
        <dbReference type="SAM" id="Coils"/>
    </source>
</evidence>
<feature type="compositionally biased region" description="Low complexity" evidence="14">
    <location>
        <begin position="105"/>
        <end position="119"/>
    </location>
</feature>
<keyword evidence="13" id="KW-0175">Coiled coil</keyword>
<dbReference type="FunFam" id="1.10.510.10:FF:000006">
    <property type="entry name" value="Serine/threonine-protein kinase WNK1 isoform 2"/>
    <property type="match status" value="1"/>
</dbReference>
<dbReference type="PROSITE" id="PS00108">
    <property type="entry name" value="PROTEIN_KINASE_ST"/>
    <property type="match status" value="1"/>
</dbReference>
<dbReference type="InterPro" id="IPR056865">
    <property type="entry name" value="CCTL2_WNK"/>
</dbReference>
<keyword evidence="10" id="KW-0067">ATP-binding</keyword>
<evidence type="ECO:0000256" key="11">
    <source>
        <dbReference type="ARBA" id="ARBA00047899"/>
    </source>
</evidence>
<dbReference type="SMART" id="SM00220">
    <property type="entry name" value="S_TKc"/>
    <property type="match status" value="1"/>
</dbReference>
<evidence type="ECO:0000313" key="16">
    <source>
        <dbReference type="Proteomes" id="UP000504627"/>
    </source>
</evidence>
<keyword evidence="8" id="KW-0547">Nucleotide-binding</keyword>
<evidence type="ECO:0000259" key="15">
    <source>
        <dbReference type="PROSITE" id="PS50011"/>
    </source>
</evidence>
<evidence type="ECO:0000256" key="3">
    <source>
        <dbReference type="ARBA" id="ARBA00012513"/>
    </source>
</evidence>